<evidence type="ECO:0000256" key="5">
    <source>
        <dbReference type="ARBA" id="ARBA00022989"/>
    </source>
</evidence>
<dbReference type="Pfam" id="PF07690">
    <property type="entry name" value="MFS_1"/>
    <property type="match status" value="1"/>
</dbReference>
<feature type="transmembrane region" description="Helical" evidence="7">
    <location>
        <begin position="144"/>
        <end position="164"/>
    </location>
</feature>
<dbReference type="Proteomes" id="UP000199372">
    <property type="component" value="Unassembled WGS sequence"/>
</dbReference>
<dbReference type="OrthoDB" id="1404228at2"/>
<evidence type="ECO:0000256" key="1">
    <source>
        <dbReference type="ARBA" id="ARBA00004651"/>
    </source>
</evidence>
<feature type="transmembrane region" description="Helical" evidence="7">
    <location>
        <begin position="291"/>
        <end position="324"/>
    </location>
</feature>
<organism evidence="9 10">
    <name type="scientific">Palleronia pelagia</name>
    <dbReference type="NCBI Taxonomy" id="387096"/>
    <lineage>
        <taxon>Bacteria</taxon>
        <taxon>Pseudomonadati</taxon>
        <taxon>Pseudomonadota</taxon>
        <taxon>Alphaproteobacteria</taxon>
        <taxon>Rhodobacterales</taxon>
        <taxon>Roseobacteraceae</taxon>
        <taxon>Palleronia</taxon>
    </lineage>
</organism>
<evidence type="ECO:0000259" key="8">
    <source>
        <dbReference type="PROSITE" id="PS50850"/>
    </source>
</evidence>
<evidence type="ECO:0000256" key="7">
    <source>
        <dbReference type="SAM" id="Phobius"/>
    </source>
</evidence>
<feature type="domain" description="Major facilitator superfamily (MFS) profile" evidence="8">
    <location>
        <begin position="13"/>
        <end position="400"/>
    </location>
</feature>
<dbReference type="InterPro" id="IPR036259">
    <property type="entry name" value="MFS_trans_sf"/>
</dbReference>
<feature type="transmembrane region" description="Helical" evidence="7">
    <location>
        <begin position="379"/>
        <end position="397"/>
    </location>
</feature>
<dbReference type="GO" id="GO:0022857">
    <property type="term" value="F:transmembrane transporter activity"/>
    <property type="evidence" value="ECO:0007669"/>
    <property type="project" value="InterPro"/>
</dbReference>
<dbReference type="InterPro" id="IPR011701">
    <property type="entry name" value="MFS"/>
</dbReference>
<dbReference type="InterPro" id="IPR020846">
    <property type="entry name" value="MFS_dom"/>
</dbReference>
<gene>
    <name evidence="9" type="ORF">SAMN04488011_103166</name>
</gene>
<dbReference type="EMBL" id="FOCM01000003">
    <property type="protein sequence ID" value="SEN25148.1"/>
    <property type="molecule type" value="Genomic_DNA"/>
</dbReference>
<proteinExistence type="predicted"/>
<dbReference type="PROSITE" id="PS50850">
    <property type="entry name" value="MFS"/>
    <property type="match status" value="1"/>
</dbReference>
<feature type="transmembrane region" description="Helical" evidence="7">
    <location>
        <begin position="51"/>
        <end position="71"/>
    </location>
</feature>
<name>A0A1H8F2B8_9RHOB</name>
<feature type="transmembrane region" description="Helical" evidence="7">
    <location>
        <begin position="83"/>
        <end position="103"/>
    </location>
</feature>
<feature type="transmembrane region" description="Helical" evidence="7">
    <location>
        <begin position="254"/>
        <end position="279"/>
    </location>
</feature>
<dbReference type="GO" id="GO:0005886">
    <property type="term" value="C:plasma membrane"/>
    <property type="evidence" value="ECO:0007669"/>
    <property type="project" value="UniProtKB-SubCell"/>
</dbReference>
<dbReference type="PANTHER" id="PTHR23517">
    <property type="entry name" value="RESISTANCE PROTEIN MDTM, PUTATIVE-RELATED-RELATED"/>
    <property type="match status" value="1"/>
</dbReference>
<comment type="subcellular location">
    <subcellularLocation>
        <location evidence="1">Cell membrane</location>
        <topology evidence="1">Multi-pass membrane protein</topology>
    </subcellularLocation>
</comment>
<keyword evidence="3" id="KW-1003">Cell membrane</keyword>
<sequence>MGFLNFLRANAPFLTVGVLLTFCSSFGQTFFISVFAGQIRDEFGLSNGDWGFLYSVGTTASAIVMVWTGILTDTFRVRVLGPLVLILLAAACLSMAMAQSWWALVFTVFALRFCGQGMATLVATVAMARWFVMSRGKALSISKLGVSLGEAFLPLIFVALMADIPWRSLWMWSAVGVLAFVPVLLPLLRLERTPQSIAMDDQSFGMRDLHWSRAMMLRHGLFWLMVPALLAPAAFGTAFFFHQVHLADAKGWSHVGLVALFPIFTACATVTMFGSGWIVDRIGTARLMPTVVLPMALGFAGLAFAPSLPWAAVFIGLMGFTQGLNNTVPNAFWAEFYGTRHLGAIKALATAIMVLGTAIGPALTGALIDLGFDLPQQMLGIAAYMLFAAGLVAMGVGRSAGSLPRAAQVHVERP</sequence>
<evidence type="ECO:0000256" key="4">
    <source>
        <dbReference type="ARBA" id="ARBA00022692"/>
    </source>
</evidence>
<feature type="transmembrane region" description="Helical" evidence="7">
    <location>
        <begin position="109"/>
        <end position="132"/>
    </location>
</feature>
<reference evidence="10" key="1">
    <citation type="submission" date="2016-10" db="EMBL/GenBank/DDBJ databases">
        <authorList>
            <person name="Varghese N."/>
            <person name="Submissions S."/>
        </authorList>
    </citation>
    <scope>NUCLEOTIDE SEQUENCE [LARGE SCALE GENOMIC DNA]</scope>
    <source>
        <strain evidence="10">DSM 26893</strain>
    </source>
</reference>
<keyword evidence="2" id="KW-0813">Transport</keyword>
<dbReference type="Gene3D" id="1.20.1250.20">
    <property type="entry name" value="MFS general substrate transporter like domains"/>
    <property type="match status" value="2"/>
</dbReference>
<feature type="transmembrane region" description="Helical" evidence="7">
    <location>
        <begin position="170"/>
        <end position="188"/>
    </location>
</feature>
<feature type="transmembrane region" description="Helical" evidence="7">
    <location>
        <begin position="221"/>
        <end position="242"/>
    </location>
</feature>
<keyword evidence="10" id="KW-1185">Reference proteome</keyword>
<keyword evidence="5 7" id="KW-1133">Transmembrane helix</keyword>
<dbReference type="AlphaFoldDB" id="A0A1H8F2B8"/>
<evidence type="ECO:0000256" key="6">
    <source>
        <dbReference type="ARBA" id="ARBA00023136"/>
    </source>
</evidence>
<accession>A0A1H8F2B8</accession>
<keyword evidence="4 7" id="KW-0812">Transmembrane</keyword>
<protein>
    <submittedName>
        <fullName evidence="9">Major Facilitator Superfamily protein</fullName>
    </submittedName>
</protein>
<dbReference type="SUPFAM" id="SSF103473">
    <property type="entry name" value="MFS general substrate transporter"/>
    <property type="match status" value="1"/>
</dbReference>
<dbReference type="InterPro" id="IPR050171">
    <property type="entry name" value="MFS_Transporters"/>
</dbReference>
<evidence type="ECO:0000313" key="10">
    <source>
        <dbReference type="Proteomes" id="UP000199372"/>
    </source>
</evidence>
<evidence type="ECO:0000313" key="9">
    <source>
        <dbReference type="EMBL" id="SEN25148.1"/>
    </source>
</evidence>
<feature type="transmembrane region" description="Helical" evidence="7">
    <location>
        <begin position="344"/>
        <end position="367"/>
    </location>
</feature>
<evidence type="ECO:0000256" key="3">
    <source>
        <dbReference type="ARBA" id="ARBA00022475"/>
    </source>
</evidence>
<evidence type="ECO:0000256" key="2">
    <source>
        <dbReference type="ARBA" id="ARBA00022448"/>
    </source>
</evidence>
<dbReference type="RefSeq" id="WP_091844982.1">
    <property type="nucleotide sequence ID" value="NZ_FOCM01000003.1"/>
</dbReference>
<keyword evidence="6 7" id="KW-0472">Membrane</keyword>